<feature type="compositionally biased region" description="Polar residues" evidence="1">
    <location>
        <begin position="71"/>
        <end position="86"/>
    </location>
</feature>
<feature type="region of interest" description="Disordered" evidence="1">
    <location>
        <begin position="48"/>
        <end position="86"/>
    </location>
</feature>
<organism evidence="3 4">
    <name type="scientific">Purpureocillium takamizusanense</name>
    <dbReference type="NCBI Taxonomy" id="2060973"/>
    <lineage>
        <taxon>Eukaryota</taxon>
        <taxon>Fungi</taxon>
        <taxon>Dikarya</taxon>
        <taxon>Ascomycota</taxon>
        <taxon>Pezizomycotina</taxon>
        <taxon>Sordariomycetes</taxon>
        <taxon>Hypocreomycetidae</taxon>
        <taxon>Hypocreales</taxon>
        <taxon>Ophiocordycipitaceae</taxon>
        <taxon>Purpureocillium</taxon>
    </lineage>
</organism>
<dbReference type="InterPro" id="IPR022163">
    <property type="entry name" value="GTP_CH_N"/>
</dbReference>
<dbReference type="KEGG" id="ptkz:JDV02_010228"/>
<evidence type="ECO:0000259" key="2">
    <source>
        <dbReference type="Pfam" id="PF12471"/>
    </source>
</evidence>
<evidence type="ECO:0000313" key="3">
    <source>
        <dbReference type="EMBL" id="UNI24487.1"/>
    </source>
</evidence>
<dbReference type="Proteomes" id="UP000829364">
    <property type="component" value="Chromosome 11"/>
</dbReference>
<proteinExistence type="predicted"/>
<gene>
    <name evidence="3" type="ORF">JDV02_010228</name>
</gene>
<dbReference type="EMBL" id="CP086364">
    <property type="protein sequence ID" value="UNI24487.1"/>
    <property type="molecule type" value="Genomic_DNA"/>
</dbReference>
<reference evidence="3" key="1">
    <citation type="submission" date="2021-11" db="EMBL/GenBank/DDBJ databases">
        <title>Purpureocillium_takamizusanense_genome.</title>
        <authorList>
            <person name="Nguyen N.-H."/>
        </authorList>
    </citation>
    <scope>NUCLEOTIDE SEQUENCE</scope>
    <source>
        <strain evidence="3">PT3</strain>
    </source>
</reference>
<dbReference type="GeneID" id="72072172"/>
<dbReference type="PANTHER" id="PTHR47259:SF2">
    <property type="entry name" value="URACIL-REGULATED PROTEIN 1"/>
    <property type="match status" value="1"/>
</dbReference>
<evidence type="ECO:0000313" key="4">
    <source>
        <dbReference type="Proteomes" id="UP000829364"/>
    </source>
</evidence>
<evidence type="ECO:0000256" key="1">
    <source>
        <dbReference type="SAM" id="MobiDB-lite"/>
    </source>
</evidence>
<dbReference type="OrthoDB" id="57939at2759"/>
<dbReference type="PANTHER" id="PTHR47259">
    <property type="match status" value="1"/>
</dbReference>
<keyword evidence="4" id="KW-1185">Reference proteome</keyword>
<accession>A0A9Q8QU26</accession>
<dbReference type="AlphaFoldDB" id="A0A9Q8QU26"/>
<name>A0A9Q8QU26_9HYPO</name>
<dbReference type="RefSeq" id="XP_047847968.1">
    <property type="nucleotide sequence ID" value="XM_047991955.1"/>
</dbReference>
<protein>
    <recommendedName>
        <fullName evidence="2">GTP cyclohydrolase N-terminal domain-containing protein</fullName>
    </recommendedName>
</protein>
<sequence length="157" mass="16916">MEDTASSSTITSALRDIRRGQSQLTAAIESLSDRLESSNFATTARTGQVVPDAKLQGSASPAQQPDVVNVERQSNLTDTSPNTATEDLQVPRAAPPRSGFTSRIILTTYPKQIGIDPLPMDWGNPDPTKRGPVVVARSPSTIGRRNGWFRKILCQGV</sequence>
<feature type="domain" description="GTP cyclohydrolase N-terminal" evidence="2">
    <location>
        <begin position="103"/>
        <end position="146"/>
    </location>
</feature>
<dbReference type="Pfam" id="PF12471">
    <property type="entry name" value="GTP_CH_N"/>
    <property type="match status" value="1"/>
</dbReference>